<sequence>MKTFLKKAIPASWRRRFKEKKKLHARAALHRISSRGVKVQTVIDVGASDGRWTVQTRDYFPDADYLLIEANPHHQPALEEFSRSHPRPQYKIAAASNQKGKISFNGDDPFGGKAEPDNCANPLVVDAVRLDDLVEPNAGLRPPYMLKLDTHGYELPILEGSKNILANASLVVIETYGFQIASDSLLFDEMVSYMRTKGFGVVDMSDPLWRPGDRCFWQVDLYFEPLSVPLFQNNAYA</sequence>
<dbReference type="Proteomes" id="UP000193827">
    <property type="component" value="Unassembled WGS sequence"/>
</dbReference>
<feature type="domain" description="Methyltransferase FkbM" evidence="1">
    <location>
        <begin position="44"/>
        <end position="199"/>
    </location>
</feature>
<dbReference type="RefSeq" id="WP_085892300.1">
    <property type="nucleotide sequence ID" value="NZ_FWFL01000004.1"/>
</dbReference>
<dbReference type="InterPro" id="IPR006342">
    <property type="entry name" value="FkbM_mtfrase"/>
</dbReference>
<reference evidence="2 3" key="1">
    <citation type="submission" date="2017-03" db="EMBL/GenBank/DDBJ databases">
        <authorList>
            <person name="Afonso C.L."/>
            <person name="Miller P.J."/>
            <person name="Scott M.A."/>
            <person name="Spackman E."/>
            <person name="Goraichik I."/>
            <person name="Dimitrov K.M."/>
            <person name="Suarez D.L."/>
            <person name="Swayne D.E."/>
        </authorList>
    </citation>
    <scope>NUCLEOTIDE SEQUENCE [LARGE SCALE GENOMIC DNA]</scope>
    <source>
        <strain evidence="2 3">CECT 8287</strain>
    </source>
</reference>
<dbReference type="EMBL" id="FWFL01000004">
    <property type="protein sequence ID" value="SLN41730.1"/>
    <property type="molecule type" value="Genomic_DNA"/>
</dbReference>
<dbReference type="GO" id="GO:0008171">
    <property type="term" value="F:O-methyltransferase activity"/>
    <property type="evidence" value="ECO:0007669"/>
    <property type="project" value="TreeGrafter"/>
</dbReference>
<accession>A0A1Y5SNE9</accession>
<dbReference type="SUPFAM" id="SSF53335">
    <property type="entry name" value="S-adenosyl-L-methionine-dependent methyltransferases"/>
    <property type="match status" value="1"/>
</dbReference>
<dbReference type="Pfam" id="PF05050">
    <property type="entry name" value="Methyltransf_21"/>
    <property type="match status" value="1"/>
</dbReference>
<dbReference type="InterPro" id="IPR029063">
    <property type="entry name" value="SAM-dependent_MTases_sf"/>
</dbReference>
<dbReference type="PANTHER" id="PTHR36973:SF4">
    <property type="entry name" value="NODULATION PROTEIN"/>
    <property type="match status" value="1"/>
</dbReference>
<dbReference type="InterPro" id="IPR053188">
    <property type="entry name" value="FkbM_Methyltransferase"/>
</dbReference>
<evidence type="ECO:0000313" key="3">
    <source>
        <dbReference type="Proteomes" id="UP000193827"/>
    </source>
</evidence>
<proteinExistence type="predicted"/>
<evidence type="ECO:0000313" key="2">
    <source>
        <dbReference type="EMBL" id="SLN41730.1"/>
    </source>
</evidence>
<dbReference type="PANTHER" id="PTHR36973">
    <property type="entry name" value="SLL1456 PROTEIN-RELATED"/>
    <property type="match status" value="1"/>
</dbReference>
<dbReference type="OrthoDB" id="292760at2"/>
<dbReference type="NCBIfam" id="TIGR01444">
    <property type="entry name" value="fkbM_fam"/>
    <property type="match status" value="1"/>
</dbReference>
<organism evidence="2 3">
    <name type="scientific">Roseovarius litorisediminis</name>
    <dbReference type="NCBI Taxonomy" id="1312363"/>
    <lineage>
        <taxon>Bacteria</taxon>
        <taxon>Pseudomonadati</taxon>
        <taxon>Pseudomonadota</taxon>
        <taxon>Alphaproteobacteria</taxon>
        <taxon>Rhodobacterales</taxon>
        <taxon>Roseobacteraceae</taxon>
        <taxon>Roseovarius</taxon>
    </lineage>
</organism>
<protein>
    <recommendedName>
        <fullName evidence="1">Methyltransferase FkbM domain-containing protein</fullName>
    </recommendedName>
</protein>
<keyword evidence="3" id="KW-1185">Reference proteome</keyword>
<gene>
    <name evidence="2" type="ORF">PEL8287_02100</name>
</gene>
<name>A0A1Y5SNE9_9RHOB</name>
<evidence type="ECO:0000259" key="1">
    <source>
        <dbReference type="Pfam" id="PF05050"/>
    </source>
</evidence>
<dbReference type="AlphaFoldDB" id="A0A1Y5SNE9"/>
<dbReference type="Gene3D" id="3.40.50.150">
    <property type="entry name" value="Vaccinia Virus protein VP39"/>
    <property type="match status" value="1"/>
</dbReference>